<dbReference type="KEGG" id="rsin:B6N60_03772"/>
<dbReference type="EMBL" id="CP021056">
    <property type="protein sequence ID" value="QXE25062.1"/>
    <property type="molecule type" value="Genomic_DNA"/>
</dbReference>
<dbReference type="AlphaFoldDB" id="A0A975Y6A1"/>
<proteinExistence type="predicted"/>
<reference evidence="1" key="1">
    <citation type="submission" date="2017-04" db="EMBL/GenBank/DDBJ databases">
        <title>Genome deletions in a multicellular cyanobacterial endosymbiont for morphological adaptation in marine diatoms.</title>
        <authorList>
            <person name="Wang Y."/>
            <person name="Gao H."/>
            <person name="Li R."/>
            <person name="Xu X."/>
        </authorList>
    </citation>
    <scope>NUCLEOTIDE SEQUENCE</scope>
    <source>
        <strain evidence="1">FACHB 800</strain>
    </source>
</reference>
<protein>
    <submittedName>
        <fullName evidence="1">Uncharacterized protein</fullName>
    </submittedName>
</protein>
<dbReference type="Proteomes" id="UP000683511">
    <property type="component" value="Chromosome"/>
</dbReference>
<evidence type="ECO:0000313" key="2">
    <source>
        <dbReference type="Proteomes" id="UP000683511"/>
    </source>
</evidence>
<gene>
    <name evidence="1" type="ORF">B6N60_03772</name>
</gene>
<name>A0A975Y6A1_9NOST</name>
<keyword evidence="2" id="KW-1185">Reference proteome</keyword>
<organism evidence="1 2">
    <name type="scientific">Richelia sinica FACHB-800</name>
    <dbReference type="NCBI Taxonomy" id="1357546"/>
    <lineage>
        <taxon>Bacteria</taxon>
        <taxon>Bacillati</taxon>
        <taxon>Cyanobacteriota</taxon>
        <taxon>Cyanophyceae</taxon>
        <taxon>Nostocales</taxon>
        <taxon>Nostocaceae</taxon>
        <taxon>Richelia</taxon>
    </lineage>
</organism>
<sequence>MLIVDVGENLLLSLAFWRKSQITYNIVEAVELHTRN</sequence>
<evidence type="ECO:0000313" key="1">
    <source>
        <dbReference type="EMBL" id="QXE25062.1"/>
    </source>
</evidence>
<accession>A0A975Y6A1</accession>